<dbReference type="Gene3D" id="1.20.5.170">
    <property type="match status" value="1"/>
</dbReference>
<evidence type="ECO:0000256" key="8">
    <source>
        <dbReference type="ARBA" id="ARBA00023054"/>
    </source>
</evidence>
<feature type="compositionally biased region" description="Polar residues" evidence="10">
    <location>
        <begin position="26"/>
        <end position="45"/>
    </location>
</feature>
<evidence type="ECO:0000256" key="4">
    <source>
        <dbReference type="ARBA" id="ARBA00004601"/>
    </source>
</evidence>
<dbReference type="EMBL" id="LBBL01000086">
    <property type="protein sequence ID" value="KKF95603.1"/>
    <property type="molecule type" value="Genomic_DNA"/>
</dbReference>
<sequence>MEPTPQTNNDTDLARAQSRPSDDGSTRNITTEQDSYPTDTPNQETDVAHAAVSSPGKPQQEDNDREPEEEESPELRQELQKDASVLQEALLNTLQKIETSQAEHNQLDSNNAFLQKYIGELMSTSNITGQKK</sequence>
<evidence type="ECO:0000256" key="6">
    <source>
        <dbReference type="ARBA" id="ARBA00022490"/>
    </source>
</evidence>
<feature type="compositionally biased region" description="Polar residues" evidence="10">
    <location>
        <begin position="1"/>
        <end position="11"/>
    </location>
</feature>
<feature type="region of interest" description="Disordered" evidence="10">
    <location>
        <begin position="1"/>
        <end position="83"/>
    </location>
</feature>
<reference evidence="11 12" key="1">
    <citation type="submission" date="2015-04" db="EMBL/GenBank/DDBJ databases">
        <title>Genome sequence of Ceratocystis platani, a major pathogen of plane trees.</title>
        <authorList>
            <person name="Belbahri L."/>
        </authorList>
    </citation>
    <scope>NUCLEOTIDE SEQUENCE [LARGE SCALE GENOMIC DNA]</scope>
    <source>
        <strain evidence="11 12">CFO</strain>
    </source>
</reference>
<keyword evidence="12" id="KW-1185">Reference proteome</keyword>
<comment type="function">
    <text evidence="1">Positive regulator of amino acid starvation-induced autophagy.</text>
</comment>
<evidence type="ECO:0000313" key="11">
    <source>
        <dbReference type="EMBL" id="KKF95603.1"/>
    </source>
</evidence>
<comment type="subcellular location">
    <subcellularLocation>
        <location evidence="3">Cytoplasm</location>
        <location evidence="3">Cytosol</location>
    </subcellularLocation>
    <subcellularLocation>
        <location evidence="2">Golgi apparatus membrane</location>
        <topology evidence="2">Peripheral membrane protein</topology>
        <orientation evidence="2">Cytoplasmic side</orientation>
    </subcellularLocation>
    <subcellularLocation>
        <location evidence="4">Golgi apparatus</location>
        <location evidence="4">trans-Golgi network</location>
    </subcellularLocation>
</comment>
<organism evidence="11 12">
    <name type="scientific">Ceratocystis fimbriata f. sp. platani</name>
    <dbReference type="NCBI Taxonomy" id="88771"/>
    <lineage>
        <taxon>Eukaryota</taxon>
        <taxon>Fungi</taxon>
        <taxon>Dikarya</taxon>
        <taxon>Ascomycota</taxon>
        <taxon>Pezizomycotina</taxon>
        <taxon>Sordariomycetes</taxon>
        <taxon>Hypocreomycetidae</taxon>
        <taxon>Microascales</taxon>
        <taxon>Ceratocystidaceae</taxon>
        <taxon>Ceratocystis</taxon>
    </lineage>
</organism>
<proteinExistence type="inferred from homology"/>
<dbReference type="PANTHER" id="PTHR21614">
    <property type="entry name" value="SHORT COILED COIL PROTEIN"/>
    <property type="match status" value="1"/>
</dbReference>
<dbReference type="Proteomes" id="UP000034841">
    <property type="component" value="Unassembled WGS sequence"/>
</dbReference>
<dbReference type="InterPro" id="IPR019357">
    <property type="entry name" value="SCOC"/>
</dbReference>
<accession>A0A0F8BSR5</accession>
<comment type="caution">
    <text evidence="11">The sequence shown here is derived from an EMBL/GenBank/DDBJ whole genome shotgun (WGS) entry which is preliminary data.</text>
</comment>
<dbReference type="PANTHER" id="PTHR21614:SF0">
    <property type="entry name" value="GEO08385P1"/>
    <property type="match status" value="1"/>
</dbReference>
<evidence type="ECO:0000256" key="9">
    <source>
        <dbReference type="ARBA" id="ARBA00023136"/>
    </source>
</evidence>
<dbReference type="OrthoDB" id="2163284at2759"/>
<evidence type="ECO:0000256" key="7">
    <source>
        <dbReference type="ARBA" id="ARBA00023034"/>
    </source>
</evidence>
<dbReference type="GO" id="GO:0005802">
    <property type="term" value="C:trans-Golgi network"/>
    <property type="evidence" value="ECO:0007669"/>
    <property type="project" value="TreeGrafter"/>
</dbReference>
<keyword evidence="8" id="KW-0175">Coiled coil</keyword>
<protein>
    <submittedName>
        <fullName evidence="11">Uncharacterized protein</fullName>
    </submittedName>
</protein>
<keyword evidence="9" id="KW-0472">Membrane</keyword>
<gene>
    <name evidence="11" type="ORF">CFO_g2038</name>
</gene>
<evidence type="ECO:0000256" key="5">
    <source>
        <dbReference type="ARBA" id="ARBA00010880"/>
    </source>
</evidence>
<evidence type="ECO:0000256" key="2">
    <source>
        <dbReference type="ARBA" id="ARBA00004255"/>
    </source>
</evidence>
<dbReference type="GO" id="GO:0000139">
    <property type="term" value="C:Golgi membrane"/>
    <property type="evidence" value="ECO:0007669"/>
    <property type="project" value="UniProtKB-SubCell"/>
</dbReference>
<keyword evidence="7" id="KW-0333">Golgi apparatus</keyword>
<dbReference type="AlphaFoldDB" id="A0A0F8BSR5"/>
<evidence type="ECO:0000313" key="12">
    <source>
        <dbReference type="Proteomes" id="UP000034841"/>
    </source>
</evidence>
<evidence type="ECO:0000256" key="3">
    <source>
        <dbReference type="ARBA" id="ARBA00004514"/>
    </source>
</evidence>
<feature type="compositionally biased region" description="Acidic residues" evidence="10">
    <location>
        <begin position="61"/>
        <end position="72"/>
    </location>
</feature>
<dbReference type="GO" id="GO:0005829">
    <property type="term" value="C:cytosol"/>
    <property type="evidence" value="ECO:0007669"/>
    <property type="project" value="UniProtKB-SubCell"/>
</dbReference>
<comment type="similarity">
    <text evidence="5">Belongs to the SCOC family.</text>
</comment>
<evidence type="ECO:0000256" key="1">
    <source>
        <dbReference type="ARBA" id="ARBA00002743"/>
    </source>
</evidence>
<evidence type="ECO:0000256" key="10">
    <source>
        <dbReference type="SAM" id="MobiDB-lite"/>
    </source>
</evidence>
<keyword evidence="6" id="KW-0963">Cytoplasm</keyword>
<name>A0A0F8BSR5_CERFI</name>
<dbReference type="Pfam" id="PF10224">
    <property type="entry name" value="DUF2205"/>
    <property type="match status" value="1"/>
</dbReference>